<feature type="compositionally biased region" description="Basic and acidic residues" evidence="1">
    <location>
        <begin position="216"/>
        <end position="225"/>
    </location>
</feature>
<gene>
    <name evidence="2" type="ORF">BD410DRAFT_810482</name>
</gene>
<evidence type="ECO:0000313" key="3">
    <source>
        <dbReference type="Proteomes" id="UP000294933"/>
    </source>
</evidence>
<dbReference type="AlphaFoldDB" id="A0A4Y7PG67"/>
<name>A0A4Y7PG67_9AGAM</name>
<feature type="compositionally biased region" description="Low complexity" evidence="1">
    <location>
        <begin position="118"/>
        <end position="129"/>
    </location>
</feature>
<dbReference type="EMBL" id="ML170581">
    <property type="protein sequence ID" value="TDL13499.1"/>
    <property type="molecule type" value="Genomic_DNA"/>
</dbReference>
<feature type="region of interest" description="Disordered" evidence="1">
    <location>
        <begin position="1"/>
        <end position="50"/>
    </location>
</feature>
<feature type="region of interest" description="Disordered" evidence="1">
    <location>
        <begin position="118"/>
        <end position="225"/>
    </location>
</feature>
<organism evidence="2 3">
    <name type="scientific">Rickenella mellea</name>
    <dbReference type="NCBI Taxonomy" id="50990"/>
    <lineage>
        <taxon>Eukaryota</taxon>
        <taxon>Fungi</taxon>
        <taxon>Dikarya</taxon>
        <taxon>Basidiomycota</taxon>
        <taxon>Agaricomycotina</taxon>
        <taxon>Agaricomycetes</taxon>
        <taxon>Hymenochaetales</taxon>
        <taxon>Rickenellaceae</taxon>
        <taxon>Rickenella</taxon>
    </lineage>
</organism>
<proteinExistence type="predicted"/>
<protein>
    <submittedName>
        <fullName evidence="2">Uncharacterized protein</fullName>
    </submittedName>
</protein>
<keyword evidence="3" id="KW-1185">Reference proteome</keyword>
<feature type="compositionally biased region" description="Basic and acidic residues" evidence="1">
    <location>
        <begin position="38"/>
        <end position="50"/>
    </location>
</feature>
<accession>A0A4Y7PG67</accession>
<feature type="non-terminal residue" evidence="2">
    <location>
        <position position="371"/>
    </location>
</feature>
<sequence length="371" mass="40371">MRKETASEVERKKDMVMQTTRLPSKRKQDDAPDTTQKTAERRKVVQRLDARRKAAMTAEVNRLAKGIIRARRVHVESRKKALAYRISKNNKRARTVEDRGDGDAVFIEDVEVRVGMPAGANSAMAAGGNTSKRKRENRDDGGEGQLQLTEERVVVQDGATDDPGPSKRKRADRDDADGATDDPGSSKRKRADRDDGGEGQLQLTEERVVVPDGATDDPRPSKGKRAELNTAWVKFTGVAGAITNAVTGTVSNVIFGNSENEAHPIEGDTVMVEKNPKVILQPLHRSVKEIPQGLLASIHAPTSDSTITHRHQTSSTTMDCEGPTLSTSKGKAADTLTRQESHKGVIDMIEKPSRRPAGTLASIHAPNTVVT</sequence>
<dbReference type="Proteomes" id="UP000294933">
    <property type="component" value="Unassembled WGS sequence"/>
</dbReference>
<evidence type="ECO:0000256" key="1">
    <source>
        <dbReference type="SAM" id="MobiDB-lite"/>
    </source>
</evidence>
<dbReference type="VEuPathDB" id="FungiDB:BD410DRAFT_810482"/>
<reference evidence="2 3" key="1">
    <citation type="submission" date="2018-06" db="EMBL/GenBank/DDBJ databases">
        <title>A transcriptomic atlas of mushroom development highlights an independent origin of complex multicellularity.</title>
        <authorList>
            <consortium name="DOE Joint Genome Institute"/>
            <person name="Krizsan K."/>
            <person name="Almasi E."/>
            <person name="Merenyi Z."/>
            <person name="Sahu N."/>
            <person name="Viragh M."/>
            <person name="Koszo T."/>
            <person name="Mondo S."/>
            <person name="Kiss B."/>
            <person name="Balint B."/>
            <person name="Kues U."/>
            <person name="Barry K."/>
            <person name="Hegedus J.C."/>
            <person name="Henrissat B."/>
            <person name="Johnson J."/>
            <person name="Lipzen A."/>
            <person name="Ohm R."/>
            <person name="Nagy I."/>
            <person name="Pangilinan J."/>
            <person name="Yan J."/>
            <person name="Xiong Y."/>
            <person name="Grigoriev I.V."/>
            <person name="Hibbett D.S."/>
            <person name="Nagy L.G."/>
        </authorList>
    </citation>
    <scope>NUCLEOTIDE SEQUENCE [LARGE SCALE GENOMIC DNA]</scope>
    <source>
        <strain evidence="2 3">SZMC22713</strain>
    </source>
</reference>
<feature type="compositionally biased region" description="Basic and acidic residues" evidence="1">
    <location>
        <begin position="1"/>
        <end position="15"/>
    </location>
</feature>
<feature type="compositionally biased region" description="Polar residues" evidence="1">
    <location>
        <begin position="313"/>
        <end position="329"/>
    </location>
</feature>
<evidence type="ECO:0000313" key="2">
    <source>
        <dbReference type="EMBL" id="TDL13499.1"/>
    </source>
</evidence>
<feature type="region of interest" description="Disordered" evidence="1">
    <location>
        <begin position="303"/>
        <end position="337"/>
    </location>
</feature>